<dbReference type="PANTHER" id="PTHR15020:SF45">
    <property type="entry name" value="NAD(P)-BINDING DOMAIN-CONTAINING PROTEIN"/>
    <property type="match status" value="1"/>
</dbReference>
<organism evidence="2 3">
    <name type="scientific">Shinella fusca</name>
    <dbReference type="NCBI Taxonomy" id="544480"/>
    <lineage>
        <taxon>Bacteria</taxon>
        <taxon>Pseudomonadati</taxon>
        <taxon>Pseudomonadota</taxon>
        <taxon>Alphaproteobacteria</taxon>
        <taxon>Hyphomicrobiales</taxon>
        <taxon>Rhizobiaceae</taxon>
        <taxon>Shinella</taxon>
    </lineage>
</organism>
<reference evidence="2 3" key="1">
    <citation type="submission" date="2020-08" db="EMBL/GenBank/DDBJ databases">
        <title>Genomic Encyclopedia of Type Strains, Phase IV (KMG-IV): sequencing the most valuable type-strain genomes for metagenomic binning, comparative biology and taxonomic classification.</title>
        <authorList>
            <person name="Goeker M."/>
        </authorList>
    </citation>
    <scope>NUCLEOTIDE SEQUENCE [LARGE SCALE GENOMIC DNA]</scope>
    <source>
        <strain evidence="2 3">DSM 21319</strain>
    </source>
</reference>
<keyword evidence="3" id="KW-1185">Reference proteome</keyword>
<dbReference type="Gene3D" id="3.40.50.720">
    <property type="entry name" value="NAD(P)-binding Rossmann-like Domain"/>
    <property type="match status" value="1"/>
</dbReference>
<sequence>MPDMRPLVIFGASRGVGLELARLECAAGRRVIAPVRPQSDVAALDGAGAAFLRADALSRQDVTGTLARIGGDFDIVSTLGGQADDGRRADDEGNINVIDAAVATGRARRFVLVTSIGCGEMAPFRSARAIAAFGAAVDAKTLAEERLRASGLDWTIVRPGGLVSEPATGRGLLCEDPQMHGFIHRADVARLVFRALRDMATAGHAFAAVDAGRMNSVNALPPFPLAEQDFQQ</sequence>
<comment type="caution">
    <text evidence="2">The sequence shown here is derived from an EMBL/GenBank/DDBJ whole genome shotgun (WGS) entry which is preliminary data.</text>
</comment>
<dbReference type="InterPro" id="IPR036291">
    <property type="entry name" value="NAD(P)-bd_dom_sf"/>
</dbReference>
<dbReference type="EMBL" id="JACHIK010000002">
    <property type="protein sequence ID" value="MBB5041426.1"/>
    <property type="molecule type" value="Genomic_DNA"/>
</dbReference>
<dbReference type="SUPFAM" id="SSF51735">
    <property type="entry name" value="NAD(P)-binding Rossmann-fold domains"/>
    <property type="match status" value="1"/>
</dbReference>
<evidence type="ECO:0000313" key="3">
    <source>
        <dbReference type="Proteomes" id="UP000535406"/>
    </source>
</evidence>
<gene>
    <name evidence="2" type="ORF">HNQ66_000809</name>
</gene>
<dbReference type="RefSeq" id="WP_246434167.1">
    <property type="nucleotide sequence ID" value="NZ_JACHIK010000002.1"/>
</dbReference>
<feature type="domain" description="NAD(P)-binding" evidence="1">
    <location>
        <begin position="11"/>
        <end position="198"/>
    </location>
</feature>
<dbReference type="PANTHER" id="PTHR15020">
    <property type="entry name" value="FLAVIN REDUCTASE-RELATED"/>
    <property type="match status" value="1"/>
</dbReference>
<dbReference type="AlphaFoldDB" id="A0A7W7YSA5"/>
<evidence type="ECO:0000259" key="1">
    <source>
        <dbReference type="Pfam" id="PF13460"/>
    </source>
</evidence>
<dbReference type="InterPro" id="IPR016040">
    <property type="entry name" value="NAD(P)-bd_dom"/>
</dbReference>
<proteinExistence type="predicted"/>
<evidence type="ECO:0000313" key="2">
    <source>
        <dbReference type="EMBL" id="MBB5041426.1"/>
    </source>
</evidence>
<accession>A0A7W7YSA5</accession>
<dbReference type="Proteomes" id="UP000535406">
    <property type="component" value="Unassembled WGS sequence"/>
</dbReference>
<name>A0A7W7YSA5_9HYPH</name>
<protein>
    <submittedName>
        <fullName evidence="2">Uncharacterized protein YbjT (DUF2867 family)</fullName>
    </submittedName>
</protein>
<dbReference type="Pfam" id="PF13460">
    <property type="entry name" value="NAD_binding_10"/>
    <property type="match status" value="1"/>
</dbReference>